<dbReference type="InterPro" id="IPR051790">
    <property type="entry name" value="Cytochrome_c-biogenesis_DsbD"/>
</dbReference>
<name>A0A0G0QMW7_9BACT</name>
<dbReference type="EMBL" id="LBYB01000010">
    <property type="protein sequence ID" value="KKR41503.1"/>
    <property type="molecule type" value="Genomic_DNA"/>
</dbReference>
<feature type="transmembrane region" description="Helical" evidence="1">
    <location>
        <begin position="200"/>
        <end position="226"/>
    </location>
</feature>
<keyword evidence="1" id="KW-1133">Transmembrane helix</keyword>
<feature type="transmembrane region" description="Helical" evidence="1">
    <location>
        <begin position="257"/>
        <end position="275"/>
    </location>
</feature>
<feature type="transmembrane region" description="Helical" evidence="1">
    <location>
        <begin position="80"/>
        <end position="100"/>
    </location>
</feature>
<evidence type="ECO:0000313" key="3">
    <source>
        <dbReference type="Proteomes" id="UP000034881"/>
    </source>
</evidence>
<proteinExistence type="predicted"/>
<dbReference type="PANTHER" id="PTHR31272">
    <property type="entry name" value="CYTOCHROME C-TYPE BIOGENESIS PROTEIN HI_1454-RELATED"/>
    <property type="match status" value="1"/>
</dbReference>
<dbReference type="AlphaFoldDB" id="A0A0G0QMW7"/>
<protein>
    <submittedName>
        <fullName evidence="2">Cytochrome c biogenesis protein transmembrane region</fullName>
    </submittedName>
</protein>
<dbReference type="Proteomes" id="UP000034881">
    <property type="component" value="Unassembled WGS sequence"/>
</dbReference>
<accession>A0A0G0QMW7</accession>
<sequence>MENVLFQTSLIAAFVAGMVALFAPCCITFLLPAYLGSVFKEKEKVILMTLVFGAGIFTVLLPAVLGVAFISKFLFRYHDLIYFIGGFVMLIVALTTFLGLKMPMPNLPGANIGKRTDVVSIFTLGMVSGVTSACCAPVLIGIMTLTFLSPTFFGALLVGGMYVLGMVIPLLLIAVFLAGKMPKFSVLRKPIFSLNLLGKTYSVILSNLIASAIFLFTGLLILGLTITGKLSAENMDEFTKIITSALSSANNAFGNNILLNILFVGTLGLFIYWISKKV</sequence>
<feature type="transmembrane region" description="Helical" evidence="1">
    <location>
        <begin position="152"/>
        <end position="179"/>
    </location>
</feature>
<evidence type="ECO:0000256" key="1">
    <source>
        <dbReference type="SAM" id="Phobius"/>
    </source>
</evidence>
<comment type="caution">
    <text evidence="2">The sequence shown here is derived from an EMBL/GenBank/DDBJ whole genome shotgun (WGS) entry which is preliminary data.</text>
</comment>
<organism evidence="2 3">
    <name type="scientific">Candidatus Daviesbacteria bacterium GW2011_GWC2_40_12</name>
    <dbReference type="NCBI Taxonomy" id="1618431"/>
    <lineage>
        <taxon>Bacteria</taxon>
        <taxon>Candidatus Daviesiibacteriota</taxon>
    </lineage>
</organism>
<reference evidence="2 3" key="1">
    <citation type="journal article" date="2015" name="Nature">
        <title>rRNA introns, odd ribosomes, and small enigmatic genomes across a large radiation of phyla.</title>
        <authorList>
            <person name="Brown C.T."/>
            <person name="Hug L.A."/>
            <person name="Thomas B.C."/>
            <person name="Sharon I."/>
            <person name="Castelle C.J."/>
            <person name="Singh A."/>
            <person name="Wilkins M.J."/>
            <person name="Williams K.H."/>
            <person name="Banfield J.F."/>
        </authorList>
    </citation>
    <scope>NUCLEOTIDE SEQUENCE [LARGE SCALE GENOMIC DNA]</scope>
</reference>
<dbReference type="PANTHER" id="PTHR31272:SF9">
    <property type="entry name" value="BLL1027 PROTEIN"/>
    <property type="match status" value="1"/>
</dbReference>
<feature type="transmembrane region" description="Helical" evidence="1">
    <location>
        <begin position="121"/>
        <end position="146"/>
    </location>
</feature>
<keyword evidence="1" id="KW-0472">Membrane</keyword>
<feature type="transmembrane region" description="Helical" evidence="1">
    <location>
        <begin position="12"/>
        <end position="35"/>
    </location>
</feature>
<gene>
    <name evidence="2" type="ORF">UT77_C0010G0029</name>
</gene>
<keyword evidence="1 2" id="KW-0812">Transmembrane</keyword>
<evidence type="ECO:0000313" key="2">
    <source>
        <dbReference type="EMBL" id="KKR41503.1"/>
    </source>
</evidence>
<feature type="transmembrane region" description="Helical" evidence="1">
    <location>
        <begin position="47"/>
        <end position="74"/>
    </location>
</feature>